<comment type="subcellular location">
    <subcellularLocation>
        <location evidence="1">Cell inner membrane</location>
        <topology evidence="1">Multi-pass membrane protein</topology>
    </subcellularLocation>
</comment>
<dbReference type="FunFam" id="3.40.50.300:FF:000221">
    <property type="entry name" value="Multidrug ABC transporter ATP-binding protein"/>
    <property type="match status" value="1"/>
</dbReference>
<evidence type="ECO:0000256" key="7">
    <source>
        <dbReference type="ARBA" id="ARBA00022840"/>
    </source>
</evidence>
<evidence type="ECO:0000256" key="9">
    <source>
        <dbReference type="ARBA" id="ARBA00023136"/>
    </source>
</evidence>
<name>A0A1G8KPB6_9ACTN</name>
<evidence type="ECO:0000256" key="8">
    <source>
        <dbReference type="ARBA" id="ARBA00022989"/>
    </source>
</evidence>
<dbReference type="GO" id="GO:0005524">
    <property type="term" value="F:ATP binding"/>
    <property type="evidence" value="ECO:0007669"/>
    <property type="project" value="UniProtKB-KW"/>
</dbReference>
<evidence type="ECO:0000313" key="15">
    <source>
        <dbReference type="Proteomes" id="UP000198923"/>
    </source>
</evidence>
<evidence type="ECO:0000259" key="13">
    <source>
        <dbReference type="PROSITE" id="PS50929"/>
    </source>
</evidence>
<dbReference type="InterPro" id="IPR039421">
    <property type="entry name" value="Type_1_exporter"/>
</dbReference>
<keyword evidence="15" id="KW-1185">Reference proteome</keyword>
<dbReference type="AlphaFoldDB" id="A0A1G8KPB6"/>
<comment type="similarity">
    <text evidence="10">Belongs to the ABC transporter superfamily. Siderophore-Fe(3+) uptake transporter (SIUT) (TC 3.A.1.21) family.</text>
</comment>
<dbReference type="InterPro" id="IPR017871">
    <property type="entry name" value="ABC_transporter-like_CS"/>
</dbReference>
<evidence type="ECO:0000256" key="5">
    <source>
        <dbReference type="ARBA" id="ARBA00022692"/>
    </source>
</evidence>
<dbReference type="Pfam" id="PF00664">
    <property type="entry name" value="ABC_membrane"/>
    <property type="match status" value="1"/>
</dbReference>
<dbReference type="SUPFAM" id="SSF52540">
    <property type="entry name" value="P-loop containing nucleoside triphosphate hydrolases"/>
    <property type="match status" value="1"/>
</dbReference>
<feature type="transmembrane region" description="Helical" evidence="11">
    <location>
        <begin position="237"/>
        <end position="263"/>
    </location>
</feature>
<dbReference type="GO" id="GO:0034040">
    <property type="term" value="F:ATPase-coupled lipid transmembrane transporter activity"/>
    <property type="evidence" value="ECO:0007669"/>
    <property type="project" value="TreeGrafter"/>
</dbReference>
<feature type="transmembrane region" description="Helical" evidence="11">
    <location>
        <begin position="51"/>
        <end position="69"/>
    </location>
</feature>
<evidence type="ECO:0000256" key="6">
    <source>
        <dbReference type="ARBA" id="ARBA00022741"/>
    </source>
</evidence>
<dbReference type="GO" id="GO:0140359">
    <property type="term" value="F:ABC-type transporter activity"/>
    <property type="evidence" value="ECO:0007669"/>
    <property type="project" value="InterPro"/>
</dbReference>
<feature type="transmembrane region" description="Helical" evidence="11">
    <location>
        <begin position="153"/>
        <end position="170"/>
    </location>
</feature>
<keyword evidence="2" id="KW-0813">Transport</keyword>
<keyword evidence="7 14" id="KW-0067">ATP-binding</keyword>
<evidence type="ECO:0000256" key="3">
    <source>
        <dbReference type="ARBA" id="ARBA00022475"/>
    </source>
</evidence>
<dbReference type="Gene3D" id="1.20.1560.10">
    <property type="entry name" value="ABC transporter type 1, transmembrane domain"/>
    <property type="match status" value="1"/>
</dbReference>
<gene>
    <name evidence="14" type="ORF">SAMN05421505_15313</name>
</gene>
<feature type="transmembrane region" description="Helical" evidence="11">
    <location>
        <begin position="129"/>
        <end position="147"/>
    </location>
</feature>
<dbReference type="Proteomes" id="UP000198923">
    <property type="component" value="Unassembled WGS sequence"/>
</dbReference>
<evidence type="ECO:0000259" key="12">
    <source>
        <dbReference type="PROSITE" id="PS50893"/>
    </source>
</evidence>
<dbReference type="Gene3D" id="3.40.50.300">
    <property type="entry name" value="P-loop containing nucleotide triphosphate hydrolases"/>
    <property type="match status" value="1"/>
</dbReference>
<dbReference type="SMART" id="SM00382">
    <property type="entry name" value="AAA"/>
    <property type="match status" value="1"/>
</dbReference>
<evidence type="ECO:0000256" key="1">
    <source>
        <dbReference type="ARBA" id="ARBA00004429"/>
    </source>
</evidence>
<keyword evidence="8 11" id="KW-1133">Transmembrane helix</keyword>
<dbReference type="GO" id="GO:0016887">
    <property type="term" value="F:ATP hydrolysis activity"/>
    <property type="evidence" value="ECO:0007669"/>
    <property type="project" value="InterPro"/>
</dbReference>
<dbReference type="InterPro" id="IPR011527">
    <property type="entry name" value="ABC1_TM_dom"/>
</dbReference>
<keyword evidence="9 11" id="KW-0472">Membrane</keyword>
<dbReference type="PROSITE" id="PS50929">
    <property type="entry name" value="ABC_TM1F"/>
    <property type="match status" value="1"/>
</dbReference>
<evidence type="ECO:0000256" key="10">
    <source>
        <dbReference type="ARBA" id="ARBA00023455"/>
    </source>
</evidence>
<keyword evidence="3" id="KW-1003">Cell membrane</keyword>
<protein>
    <submittedName>
        <fullName evidence="14">ATP-binding cassette, subfamily B</fullName>
    </submittedName>
</protein>
<evidence type="ECO:0000256" key="4">
    <source>
        <dbReference type="ARBA" id="ARBA00022519"/>
    </source>
</evidence>
<dbReference type="PANTHER" id="PTHR24221">
    <property type="entry name" value="ATP-BINDING CASSETTE SUB-FAMILY B"/>
    <property type="match status" value="1"/>
</dbReference>
<dbReference type="PROSITE" id="PS00211">
    <property type="entry name" value="ABC_TRANSPORTER_1"/>
    <property type="match status" value="1"/>
</dbReference>
<dbReference type="OrthoDB" id="9806127at2"/>
<keyword evidence="6" id="KW-0547">Nucleotide-binding</keyword>
<dbReference type="SUPFAM" id="SSF90123">
    <property type="entry name" value="ABC transporter transmembrane region"/>
    <property type="match status" value="1"/>
</dbReference>
<dbReference type="STRING" id="504805.SAMN05421505_15313"/>
<keyword evidence="5 11" id="KW-0812">Transmembrane</keyword>
<dbReference type="InterPro" id="IPR027417">
    <property type="entry name" value="P-loop_NTPase"/>
</dbReference>
<feature type="domain" description="ABC transmembrane type-1" evidence="13">
    <location>
        <begin position="26"/>
        <end position="298"/>
    </location>
</feature>
<dbReference type="InterPro" id="IPR036640">
    <property type="entry name" value="ABC1_TM_sf"/>
</dbReference>
<proteinExistence type="inferred from homology"/>
<evidence type="ECO:0000313" key="14">
    <source>
        <dbReference type="EMBL" id="SDI45315.1"/>
    </source>
</evidence>
<organism evidence="14 15">
    <name type="scientific">Sinosporangium album</name>
    <dbReference type="NCBI Taxonomy" id="504805"/>
    <lineage>
        <taxon>Bacteria</taxon>
        <taxon>Bacillati</taxon>
        <taxon>Actinomycetota</taxon>
        <taxon>Actinomycetes</taxon>
        <taxon>Streptosporangiales</taxon>
        <taxon>Streptosporangiaceae</taxon>
        <taxon>Sinosporangium</taxon>
    </lineage>
</organism>
<dbReference type="InterPro" id="IPR003593">
    <property type="entry name" value="AAA+_ATPase"/>
</dbReference>
<dbReference type="InterPro" id="IPR003439">
    <property type="entry name" value="ABC_transporter-like_ATP-bd"/>
</dbReference>
<dbReference type="GO" id="GO:0005886">
    <property type="term" value="C:plasma membrane"/>
    <property type="evidence" value="ECO:0007669"/>
    <property type="project" value="UniProtKB-SubCell"/>
</dbReference>
<dbReference type="PANTHER" id="PTHR24221:SF654">
    <property type="entry name" value="ATP-BINDING CASSETTE SUB-FAMILY B MEMBER 6"/>
    <property type="match status" value="1"/>
</dbReference>
<evidence type="ECO:0000256" key="2">
    <source>
        <dbReference type="ARBA" id="ARBA00022448"/>
    </source>
</evidence>
<dbReference type="Pfam" id="PF00005">
    <property type="entry name" value="ABC_tran"/>
    <property type="match status" value="1"/>
</dbReference>
<dbReference type="EMBL" id="FNCN01000053">
    <property type="protein sequence ID" value="SDI45315.1"/>
    <property type="molecule type" value="Genomic_DNA"/>
</dbReference>
<accession>A0A1G8KPB6</accession>
<keyword evidence="4" id="KW-0997">Cell inner membrane</keyword>
<sequence>MIRALFAILDGAGARNNRRHLVRITVVALLEGLSYGLTLPVVDALLRGDPALAWWLTALVAVALATMAARRRQITGGAATAIDTIHSLQRRLASHLAALPVGWFTPTRTASLPQTLVAGSIAAGRGVPYQFISLLGGVITPAVVLGVAALADWRPALVMLLSAPLLYAVYRRTTAALDAVEGRTHAADAEATARVIEFAEAQPVIRVCGAQGLGRALLTDALDGLDRARRLDVTREILARAGFGVAVHLAVAAVIAATAWALLREPTQVALLVALLILSVRFAEPIATLGDVARDMRAGRTHLARVGALLSTPPLPVANPSLPLPVGGLDLTFRDVAFAYTAPASDAPVGPPVLDGFDLHVPAGTTTAIVGPSGAGKSTVLRLAARFADPSAGQVLLGGVDVRDLDPDTLYGALAVTLQDVLLTEHTIRDNILVGRPDADQASLDRVAALSGVDEMINRLPRGWDTPVGDRGAALSGGERQRVALARAALQDRPVILLDEATAALDPVNERIVARWIAGLSGHATLLVVAHQLHTIAAADQIVVLGDDPPGRIAEHGTHDELMARGGRYARMWGMRTAAAGWRLNPRSEGARS</sequence>
<dbReference type="RefSeq" id="WP_093175871.1">
    <property type="nucleotide sequence ID" value="NZ_FNCN01000053.1"/>
</dbReference>
<feature type="domain" description="ABC transporter" evidence="12">
    <location>
        <begin position="331"/>
        <end position="575"/>
    </location>
</feature>
<feature type="transmembrane region" description="Helical" evidence="11">
    <location>
        <begin position="21"/>
        <end position="39"/>
    </location>
</feature>
<reference evidence="14 15" key="1">
    <citation type="submission" date="2016-10" db="EMBL/GenBank/DDBJ databases">
        <authorList>
            <person name="de Groot N.N."/>
        </authorList>
    </citation>
    <scope>NUCLEOTIDE SEQUENCE [LARGE SCALE GENOMIC DNA]</scope>
    <source>
        <strain evidence="14 15">CPCC 201354</strain>
    </source>
</reference>
<evidence type="ECO:0000256" key="11">
    <source>
        <dbReference type="SAM" id="Phobius"/>
    </source>
</evidence>
<dbReference type="PROSITE" id="PS50893">
    <property type="entry name" value="ABC_TRANSPORTER_2"/>
    <property type="match status" value="1"/>
</dbReference>